<dbReference type="Gene3D" id="1.20.1270.170">
    <property type="match status" value="1"/>
</dbReference>
<accession>A0A1S7LJZ2</accession>
<keyword evidence="5 11" id="KW-0479">Metal-binding</keyword>
<dbReference type="AlphaFoldDB" id="A0A1S7LJZ2"/>
<comment type="catalytic activity">
    <reaction evidence="11">
        <text>L-seryl-[protein] + ATP = O-phospho-L-seryl-[protein] + ADP + H(+)</text>
        <dbReference type="Rhea" id="RHEA:17989"/>
        <dbReference type="Rhea" id="RHEA-COMP:9863"/>
        <dbReference type="Rhea" id="RHEA-COMP:11604"/>
        <dbReference type="ChEBI" id="CHEBI:15378"/>
        <dbReference type="ChEBI" id="CHEBI:29999"/>
        <dbReference type="ChEBI" id="CHEBI:30616"/>
        <dbReference type="ChEBI" id="CHEBI:83421"/>
        <dbReference type="ChEBI" id="CHEBI:456216"/>
        <dbReference type="EC" id="2.7.11.1"/>
    </reaction>
</comment>
<comment type="subcellular location">
    <subcellularLocation>
        <location evidence="11">Cytoplasm</location>
    </subcellularLocation>
</comment>
<keyword evidence="8 11" id="KW-0067">ATP-binding</keyword>
<evidence type="ECO:0000256" key="1">
    <source>
        <dbReference type="ARBA" id="ARBA00022490"/>
    </source>
</evidence>
<dbReference type="Gene3D" id="1.10.510.10">
    <property type="entry name" value="Transferase(Phosphotransferase) domain 1"/>
    <property type="match status" value="1"/>
</dbReference>
<reference evidence="13" key="1">
    <citation type="submission" date="2015-04" db="EMBL/GenBank/DDBJ databases">
        <authorList>
            <person name="Syromyatnikov M.Y."/>
            <person name="Popov V.N."/>
        </authorList>
    </citation>
    <scope>NUCLEOTIDE SEQUENCE</scope>
    <source>
        <strain evidence="13">MO-1</strain>
    </source>
</reference>
<comment type="catalytic activity">
    <reaction evidence="11">
        <text>L-threonyl-[protein] + ATP = O-phospho-L-threonyl-[protein] + ADP + H(+)</text>
        <dbReference type="Rhea" id="RHEA:46608"/>
        <dbReference type="Rhea" id="RHEA-COMP:11060"/>
        <dbReference type="Rhea" id="RHEA-COMP:11605"/>
        <dbReference type="ChEBI" id="CHEBI:15378"/>
        <dbReference type="ChEBI" id="CHEBI:30013"/>
        <dbReference type="ChEBI" id="CHEBI:30616"/>
        <dbReference type="ChEBI" id="CHEBI:61977"/>
        <dbReference type="ChEBI" id="CHEBI:456216"/>
        <dbReference type="EC" id="2.7.11.1"/>
    </reaction>
</comment>
<evidence type="ECO:0000256" key="4">
    <source>
        <dbReference type="ARBA" id="ARBA00022679"/>
    </source>
</evidence>
<feature type="binding site" evidence="11">
    <location>
        <position position="211"/>
    </location>
    <ligand>
        <name>Mg(2+)</name>
        <dbReference type="ChEBI" id="CHEBI:18420"/>
    </ligand>
</feature>
<keyword evidence="9 11" id="KW-0460">Magnesium</keyword>
<dbReference type="GO" id="GO:0000287">
    <property type="term" value="F:magnesium ion binding"/>
    <property type="evidence" value="ECO:0007669"/>
    <property type="project" value="UniProtKB-UniRule"/>
</dbReference>
<evidence type="ECO:0000256" key="7">
    <source>
        <dbReference type="ARBA" id="ARBA00022777"/>
    </source>
</evidence>
<dbReference type="Pfam" id="PF01636">
    <property type="entry name" value="APH"/>
    <property type="match status" value="1"/>
</dbReference>
<dbReference type="GO" id="GO:0004674">
    <property type="term" value="F:protein serine/threonine kinase activity"/>
    <property type="evidence" value="ECO:0007669"/>
    <property type="project" value="UniProtKB-UniRule"/>
</dbReference>
<comment type="cofactor">
    <cofactor evidence="11">
        <name>Mg(2+)</name>
        <dbReference type="ChEBI" id="CHEBI:18420"/>
    </cofactor>
</comment>
<keyword evidence="2 11" id="KW-0723">Serine/threonine-protein kinase</keyword>
<evidence type="ECO:0000256" key="6">
    <source>
        <dbReference type="ARBA" id="ARBA00022741"/>
    </source>
</evidence>
<evidence type="ECO:0000313" key="13">
    <source>
        <dbReference type="EMBL" id="CRH06439.1"/>
    </source>
</evidence>
<dbReference type="InterPro" id="IPR011009">
    <property type="entry name" value="Kinase-like_dom_sf"/>
</dbReference>
<dbReference type="InterPro" id="IPR002575">
    <property type="entry name" value="Aminoglycoside_PTrfase"/>
</dbReference>
<keyword evidence="4 11" id="KW-0808">Transferase</keyword>
<comment type="function">
    <text evidence="11">A protein kinase that phosphorylates Ser and Thr residues. Probably acts to suppress the effects of stress linked to accumulation of reactive oxygen species. Probably involved in the extracytoplasmic stress response.</text>
</comment>
<dbReference type="EMBL" id="LO017727">
    <property type="protein sequence ID" value="CRH06439.1"/>
    <property type="molecule type" value="Genomic_DNA"/>
</dbReference>
<dbReference type="HAMAP" id="MF_01497">
    <property type="entry name" value="SrkA_kinase"/>
    <property type="match status" value="1"/>
</dbReference>
<comment type="subunit">
    <text evidence="11">Monomer.</text>
</comment>
<protein>
    <recommendedName>
        <fullName evidence="11">Stress response kinase A</fullName>
        <ecNumber evidence="11">2.7.11.1</ecNumber>
    </recommendedName>
    <alternativeName>
        <fullName evidence="11">Serine/threonine-protein kinase SrkA</fullName>
    </alternativeName>
</protein>
<evidence type="ECO:0000256" key="3">
    <source>
        <dbReference type="ARBA" id="ARBA00022553"/>
    </source>
</evidence>
<dbReference type="GO" id="GO:0106310">
    <property type="term" value="F:protein serine kinase activity"/>
    <property type="evidence" value="ECO:0007669"/>
    <property type="project" value="RHEA"/>
</dbReference>
<evidence type="ECO:0000256" key="11">
    <source>
        <dbReference type="HAMAP-Rule" id="MF_01497"/>
    </source>
</evidence>
<comment type="similarity">
    <text evidence="11">Belongs to the SrkA/RdoA protein kinase family.</text>
</comment>
<dbReference type="PANTHER" id="PTHR39573">
    <property type="entry name" value="STRESS RESPONSE KINASE A"/>
    <property type="match status" value="1"/>
</dbReference>
<keyword evidence="6 11" id="KW-0547">Nucleotide-binding</keyword>
<evidence type="ECO:0000256" key="2">
    <source>
        <dbReference type="ARBA" id="ARBA00022527"/>
    </source>
</evidence>
<dbReference type="InterPro" id="IPR032882">
    <property type="entry name" value="SrkA/RdoA"/>
</dbReference>
<keyword evidence="10 11" id="KW-0346">Stress response</keyword>
<feature type="active site" description="Proton acceptor" evidence="11">
    <location>
        <position position="206"/>
    </location>
</feature>
<dbReference type="EC" id="2.7.11.1" evidence="11"/>
<evidence type="ECO:0000256" key="10">
    <source>
        <dbReference type="ARBA" id="ARBA00023016"/>
    </source>
</evidence>
<feature type="site" description="ATP" evidence="11">
    <location>
        <position position="38"/>
    </location>
</feature>
<feature type="domain" description="Aminoglycoside phosphotransferase" evidence="12">
    <location>
        <begin position="38"/>
        <end position="270"/>
    </location>
</feature>
<keyword evidence="3 11" id="KW-0597">Phosphoprotein</keyword>
<dbReference type="NCBIfam" id="NF008738">
    <property type="entry name" value="PRK11768.1"/>
    <property type="match status" value="1"/>
</dbReference>
<evidence type="ECO:0000256" key="9">
    <source>
        <dbReference type="ARBA" id="ARBA00022842"/>
    </source>
</evidence>
<dbReference type="PANTHER" id="PTHR39573:SF1">
    <property type="entry name" value="STRESS RESPONSE KINASE A"/>
    <property type="match status" value="1"/>
</dbReference>
<feature type="active site" evidence="11">
    <location>
        <position position="223"/>
    </location>
</feature>
<dbReference type="GO" id="GO:0005737">
    <property type="term" value="C:cytoplasm"/>
    <property type="evidence" value="ECO:0007669"/>
    <property type="project" value="UniProtKB-SubCell"/>
</dbReference>
<dbReference type="GO" id="GO:0005524">
    <property type="term" value="F:ATP binding"/>
    <property type="evidence" value="ECO:0007669"/>
    <property type="project" value="UniProtKB-UniRule"/>
</dbReference>
<evidence type="ECO:0000256" key="8">
    <source>
        <dbReference type="ARBA" id="ARBA00022840"/>
    </source>
</evidence>
<evidence type="ECO:0000256" key="5">
    <source>
        <dbReference type="ARBA" id="ARBA00022723"/>
    </source>
</evidence>
<name>A0A1S7LJZ2_MAGMO</name>
<feature type="binding site" evidence="11">
    <location>
        <position position="223"/>
    </location>
    <ligand>
        <name>Mg(2+)</name>
        <dbReference type="ChEBI" id="CHEBI:18420"/>
    </ligand>
</feature>
<evidence type="ECO:0000259" key="12">
    <source>
        <dbReference type="Pfam" id="PF01636"/>
    </source>
</evidence>
<dbReference type="SUPFAM" id="SSF56112">
    <property type="entry name" value="Protein kinase-like (PK-like)"/>
    <property type="match status" value="1"/>
</dbReference>
<keyword evidence="1 11" id="KW-0963">Cytoplasm</keyword>
<sequence length="332" mass="38069">MNSIDEKTPYSNLGPDMVLDAVESTGWRCDGQQLALNSFENRVYQVGLEDGSFTVAKFYRHARWSDAAILEEHVFTQTLADMEIPAVPPLVNPEGKTLFTHEGFRVALFPRRGGRTPDLENQETLERLGRLMGRIHAVGAQKPFEHRPTLDIQSFGIDAYTFLLESGFIPPNLEQAYQSLAETLIEQAQGCFERAGDVQNIRLHGDCHAGNILWTDDGPHFVDFDDARMGPAIQDLWMCLSGEREERAKQMNHLLDGYETFFEFNYRELHLIEALRTLRMIHYAAWIGRRWTDPAFPRAFPWFDGPRYWDEHILALREQSALMNEAPLALNI</sequence>
<organism evidence="13">
    <name type="scientific">Magnetococcus massalia (strain MO-1)</name>
    <dbReference type="NCBI Taxonomy" id="451514"/>
    <lineage>
        <taxon>Bacteria</taxon>
        <taxon>Pseudomonadati</taxon>
        <taxon>Pseudomonadota</taxon>
        <taxon>Magnetococcia</taxon>
        <taxon>Magnetococcales</taxon>
        <taxon>Magnetococcaceae</taxon>
        <taxon>Magnetococcus</taxon>
    </lineage>
</organism>
<gene>
    <name evidence="11" type="primary">srkA</name>
    <name evidence="13" type="ORF">MAGMO_2277</name>
</gene>
<keyword evidence="7 11" id="KW-0418">Kinase</keyword>
<dbReference type="Gene3D" id="3.30.200.70">
    <property type="match status" value="1"/>
</dbReference>
<proteinExistence type="inferred from homology"/>